<dbReference type="PATRIC" id="fig|1316936.3.peg.804"/>
<evidence type="ECO:0000313" key="13">
    <source>
        <dbReference type="Proteomes" id="UP000015350"/>
    </source>
</evidence>
<dbReference type="PANTHER" id="PTHR43284">
    <property type="entry name" value="ASPARAGINE SYNTHETASE (GLUTAMINE-HYDROLYZING)"/>
    <property type="match status" value="1"/>
</dbReference>
<feature type="binding site" evidence="9">
    <location>
        <position position="96"/>
    </location>
    <ligand>
        <name>L-glutamine</name>
        <dbReference type="ChEBI" id="CHEBI:58359"/>
    </ligand>
</feature>
<dbReference type="EMBL" id="AQPH01000009">
    <property type="protein sequence ID" value="EPY02741.1"/>
    <property type="molecule type" value="Genomic_DNA"/>
</dbReference>
<dbReference type="Gene3D" id="3.60.20.10">
    <property type="entry name" value="Glutamine Phosphoribosylpyrophosphate, subunit 1, domain 1"/>
    <property type="match status" value="1"/>
</dbReference>
<feature type="active site" description="For GATase activity" evidence="8">
    <location>
        <position position="2"/>
    </location>
</feature>
<dbReference type="InterPro" id="IPR006426">
    <property type="entry name" value="Asn_synth_AEB"/>
</dbReference>
<accession>S9TKE0</accession>
<dbReference type="GO" id="GO:0006529">
    <property type="term" value="P:asparagine biosynthetic process"/>
    <property type="evidence" value="ECO:0007669"/>
    <property type="project" value="UniProtKB-KW"/>
</dbReference>
<name>S9TKE0_MAGFU</name>
<evidence type="ECO:0000256" key="3">
    <source>
        <dbReference type="ARBA" id="ARBA00012737"/>
    </source>
</evidence>
<evidence type="ECO:0000256" key="7">
    <source>
        <dbReference type="ARBA" id="ARBA00048741"/>
    </source>
</evidence>
<evidence type="ECO:0000256" key="4">
    <source>
        <dbReference type="ARBA" id="ARBA00022741"/>
    </source>
</evidence>
<dbReference type="AlphaFoldDB" id="S9TKE0"/>
<comment type="caution">
    <text evidence="12">The sequence shown here is derived from an EMBL/GenBank/DDBJ whole genome shotgun (WGS) entry which is preliminary data.</text>
</comment>
<comment type="similarity">
    <text evidence="2">Belongs to the asparagine synthetase family.</text>
</comment>
<dbReference type="GO" id="GO:0005524">
    <property type="term" value="F:ATP binding"/>
    <property type="evidence" value="ECO:0007669"/>
    <property type="project" value="UniProtKB-KW"/>
</dbReference>
<dbReference type="eggNOG" id="COG0367">
    <property type="taxonomic scope" value="Bacteria"/>
</dbReference>
<comment type="catalytic activity">
    <reaction evidence="7">
        <text>L-aspartate + L-glutamine + ATP + H2O = L-asparagine + L-glutamate + AMP + diphosphate + H(+)</text>
        <dbReference type="Rhea" id="RHEA:12228"/>
        <dbReference type="ChEBI" id="CHEBI:15377"/>
        <dbReference type="ChEBI" id="CHEBI:15378"/>
        <dbReference type="ChEBI" id="CHEBI:29985"/>
        <dbReference type="ChEBI" id="CHEBI:29991"/>
        <dbReference type="ChEBI" id="CHEBI:30616"/>
        <dbReference type="ChEBI" id="CHEBI:33019"/>
        <dbReference type="ChEBI" id="CHEBI:58048"/>
        <dbReference type="ChEBI" id="CHEBI:58359"/>
        <dbReference type="ChEBI" id="CHEBI:456215"/>
        <dbReference type="EC" id="6.3.5.4"/>
    </reaction>
</comment>
<dbReference type="PANTHER" id="PTHR43284:SF1">
    <property type="entry name" value="ASPARAGINE SYNTHETASE"/>
    <property type="match status" value="1"/>
</dbReference>
<keyword evidence="8" id="KW-0061">Asparagine biosynthesis</keyword>
<dbReference type="GO" id="GO:0005829">
    <property type="term" value="C:cytosol"/>
    <property type="evidence" value="ECO:0007669"/>
    <property type="project" value="TreeGrafter"/>
</dbReference>
<evidence type="ECO:0000256" key="1">
    <source>
        <dbReference type="ARBA" id="ARBA00005187"/>
    </source>
</evidence>
<dbReference type="PIRSF" id="PIRSF001589">
    <property type="entry name" value="Asn_synthetase_glu-h"/>
    <property type="match status" value="1"/>
</dbReference>
<dbReference type="InterPro" id="IPR051786">
    <property type="entry name" value="ASN_synthetase/amidase"/>
</dbReference>
<dbReference type="InterPro" id="IPR029055">
    <property type="entry name" value="Ntn_hydrolases_N"/>
</dbReference>
<evidence type="ECO:0000256" key="9">
    <source>
        <dbReference type="PIRSR" id="PIRSR001589-2"/>
    </source>
</evidence>
<dbReference type="Proteomes" id="UP000015350">
    <property type="component" value="Unassembled WGS sequence"/>
</dbReference>
<organism evidence="12 13">
    <name type="scientific">Magnetospirillum fulvum MGU-K5</name>
    <dbReference type="NCBI Taxonomy" id="1316936"/>
    <lineage>
        <taxon>Bacteria</taxon>
        <taxon>Pseudomonadati</taxon>
        <taxon>Pseudomonadota</taxon>
        <taxon>Alphaproteobacteria</taxon>
        <taxon>Rhodospirillales</taxon>
        <taxon>Rhodospirillaceae</taxon>
        <taxon>Magnetospirillum</taxon>
    </lineage>
</organism>
<evidence type="ECO:0000256" key="2">
    <source>
        <dbReference type="ARBA" id="ARBA00005752"/>
    </source>
</evidence>
<dbReference type="EC" id="6.3.5.4" evidence="3"/>
<dbReference type="InterPro" id="IPR001962">
    <property type="entry name" value="Asn_synthase"/>
</dbReference>
<protein>
    <recommendedName>
        <fullName evidence="3">asparagine synthase (glutamine-hydrolyzing)</fullName>
        <ecNumber evidence="3">6.3.5.4</ecNumber>
    </recommendedName>
</protein>
<dbReference type="Pfam" id="PF00733">
    <property type="entry name" value="Asn_synthase"/>
    <property type="match status" value="1"/>
</dbReference>
<gene>
    <name evidence="12" type="ORF">K678_04011</name>
</gene>
<evidence type="ECO:0000256" key="6">
    <source>
        <dbReference type="ARBA" id="ARBA00022962"/>
    </source>
</evidence>
<feature type="site" description="Important for beta-aspartyl-AMP intermediate formation" evidence="10">
    <location>
        <position position="361"/>
    </location>
</feature>
<evidence type="ECO:0000259" key="11">
    <source>
        <dbReference type="PROSITE" id="PS51278"/>
    </source>
</evidence>
<evidence type="ECO:0000313" key="12">
    <source>
        <dbReference type="EMBL" id="EPY02741.1"/>
    </source>
</evidence>
<feature type="domain" description="Glutamine amidotransferase type-2" evidence="11">
    <location>
        <begin position="2"/>
        <end position="209"/>
    </location>
</feature>
<reference evidence="12 13" key="1">
    <citation type="submission" date="2013-04" db="EMBL/GenBank/DDBJ databases">
        <authorList>
            <person name="Kuznetsov B."/>
            <person name="Ivanovsky R."/>
        </authorList>
    </citation>
    <scope>NUCLEOTIDE SEQUENCE [LARGE SCALE GENOMIC DNA]</scope>
    <source>
        <strain evidence="12 13">MGU-K5</strain>
    </source>
</reference>
<keyword evidence="8" id="KW-0028">Amino-acid biosynthesis</keyword>
<dbReference type="SUPFAM" id="SSF56235">
    <property type="entry name" value="N-terminal nucleophile aminohydrolases (Ntn hydrolases)"/>
    <property type="match status" value="1"/>
</dbReference>
<dbReference type="SUPFAM" id="SSF52402">
    <property type="entry name" value="Adenine nucleotide alpha hydrolases-like"/>
    <property type="match status" value="1"/>
</dbReference>
<dbReference type="InterPro" id="IPR033738">
    <property type="entry name" value="AsnB_N"/>
</dbReference>
<feature type="binding site" evidence="9">
    <location>
        <begin position="359"/>
        <end position="360"/>
    </location>
    <ligand>
        <name>ATP</name>
        <dbReference type="ChEBI" id="CHEBI:30616"/>
    </ligand>
</feature>
<dbReference type="CDD" id="cd01991">
    <property type="entry name" value="Asn_synthase_B_C"/>
    <property type="match status" value="1"/>
</dbReference>
<comment type="pathway">
    <text evidence="1">Amino-acid biosynthesis; L-asparagine biosynthesis; L-asparagine from L-aspartate (L-Gln route): step 1/1.</text>
</comment>
<keyword evidence="6 8" id="KW-0315">Glutamine amidotransferase</keyword>
<keyword evidence="5 9" id="KW-0067">ATP-binding</keyword>
<dbReference type="PROSITE" id="PS51278">
    <property type="entry name" value="GATASE_TYPE_2"/>
    <property type="match status" value="1"/>
</dbReference>
<sequence>MCGIAGLMTADGTAPAAEILDRLAAALAHRGPDGRGRHVQGSVGLIQNRLSIIDLAGGRQPIYDEAGNAIVANGEIYNYLELKAAMPGQRFATGSDSEPPLHLYRQQGLAFVAALRGMYALAIHDVAADRLILARDPFGIKPLYFAEGTWGLAFASEPAALIAAGLVEAQVEPVARAELLQMQFTSGTDTIFGGIRRVAPGETIVVERGRIVATRHRPALPPGPPVPGKPEALLETLDALLTETVDLHQRSDVPYGMFLSGGIDSSAVLALMARLNPRGILAFTAGFPGTGAHDERAHARALAQSVGARHVEIEFTEADFWTLLPQIAACMDDPAADYACLPTFKLAREAAKEVKVILSGEGGDELFAGYGRHRHAARPWPLARAMRRSGSFDGLDVLRDGVAEGWRDRFAAIVRAESGQNRSRLQAAQAADCADWLPHDLLSKADRCLMAHGIEGRVPFLDPVLAEFAFRLPDRIKVRGGWASGCCATGSTARCPWPVRSTRNVALPFRSPNGSPDVPRSGRCWRVSPVSPKSAAPARSRRCSPAATRATDSLAGPCCSTLCGIAVTSWAVPPMATWPRCWAMGYDAISFPPCLRGRR</sequence>
<dbReference type="GO" id="GO:0004066">
    <property type="term" value="F:asparagine synthase (glutamine-hydrolyzing) activity"/>
    <property type="evidence" value="ECO:0007669"/>
    <property type="project" value="UniProtKB-EC"/>
</dbReference>
<evidence type="ECO:0000256" key="5">
    <source>
        <dbReference type="ARBA" id="ARBA00022840"/>
    </source>
</evidence>
<dbReference type="InterPro" id="IPR017932">
    <property type="entry name" value="GATase_2_dom"/>
</dbReference>
<dbReference type="STRING" id="1316936.K678_04011"/>
<dbReference type="NCBIfam" id="TIGR01536">
    <property type="entry name" value="asn_synth_AEB"/>
    <property type="match status" value="1"/>
</dbReference>
<dbReference type="InterPro" id="IPR014729">
    <property type="entry name" value="Rossmann-like_a/b/a_fold"/>
</dbReference>
<evidence type="ECO:0000256" key="8">
    <source>
        <dbReference type="PIRSR" id="PIRSR001589-1"/>
    </source>
</evidence>
<proteinExistence type="inferred from homology"/>
<dbReference type="Pfam" id="PF13537">
    <property type="entry name" value="GATase_7"/>
    <property type="match status" value="1"/>
</dbReference>
<keyword evidence="4 9" id="KW-0547">Nucleotide-binding</keyword>
<evidence type="ECO:0000256" key="10">
    <source>
        <dbReference type="PIRSR" id="PIRSR001589-3"/>
    </source>
</evidence>
<dbReference type="CDD" id="cd00712">
    <property type="entry name" value="AsnB"/>
    <property type="match status" value="1"/>
</dbReference>
<dbReference type="Gene3D" id="3.40.50.620">
    <property type="entry name" value="HUPs"/>
    <property type="match status" value="1"/>
</dbReference>